<evidence type="ECO:0000313" key="1">
    <source>
        <dbReference type="EMBL" id="MDE1455667.1"/>
    </source>
</evidence>
<comment type="caution">
    <text evidence="1">The sequence shown here is derived from an EMBL/GenBank/DDBJ whole genome shotgun (WGS) entry which is preliminary data.</text>
</comment>
<dbReference type="EMBL" id="JARAFO010000662">
    <property type="protein sequence ID" value="MDE1455667.1"/>
    <property type="molecule type" value="Genomic_DNA"/>
</dbReference>
<dbReference type="Proteomes" id="UP001216709">
    <property type="component" value="Unassembled WGS sequence"/>
</dbReference>
<gene>
    <name evidence="1" type="ORF">PVN32_26600</name>
</gene>
<reference evidence="1" key="1">
    <citation type="submission" date="2022-12" db="EMBL/GenBank/DDBJ databases">
        <title>Draft Genome Sequences of Bacillus licheniformis and Bacillus paralicheniformis strains isolated from Irish skim milk powders.</title>
        <authorList>
            <person name="Lourenco A."/>
            <person name="Li F."/>
            <person name="Geraldine D."/>
            <person name="Tobin J.T."/>
            <person name="Butler F."/>
            <person name="Jordan K."/>
            <person name="Obrien T."/>
        </authorList>
    </citation>
    <scope>NUCLEOTIDE SEQUENCE</scope>
    <source>
        <strain evidence="1">3370</strain>
    </source>
</reference>
<evidence type="ECO:0000313" key="2">
    <source>
        <dbReference type="Proteomes" id="UP001216709"/>
    </source>
</evidence>
<feature type="non-terminal residue" evidence="1">
    <location>
        <position position="148"/>
    </location>
</feature>
<dbReference type="AlphaFoldDB" id="A0AAW6KMH5"/>
<organism evidence="1 2">
    <name type="scientific">Bacillus paralicheniformis</name>
    <dbReference type="NCBI Taxonomy" id="1648923"/>
    <lineage>
        <taxon>Bacteria</taxon>
        <taxon>Bacillati</taxon>
        <taxon>Bacillota</taxon>
        <taxon>Bacilli</taxon>
        <taxon>Bacillales</taxon>
        <taxon>Bacillaceae</taxon>
        <taxon>Bacillus</taxon>
    </lineage>
</organism>
<name>A0AAW6KMH5_9BACI</name>
<protein>
    <submittedName>
        <fullName evidence="1">AAA family ATPase</fullName>
    </submittedName>
</protein>
<dbReference type="SUPFAM" id="SSF52540">
    <property type="entry name" value="P-loop containing nucleoside triphosphate hydrolases"/>
    <property type="match status" value="1"/>
</dbReference>
<proteinExistence type="predicted"/>
<sequence>GYEEDTLSIIQKLEELASSGIDNYSNSVHFWLQSSPYDIDCDEKKSALKQMFENSKVALIYGSAGTGKSTMINHISNFFNDKKKLFLANTNPAVDNLKRRVNAANCTFKTIAKFKAQRNCDIEFDLLVIDECSTVSNSDMLKVITKAS</sequence>
<accession>A0AAW6KMH5</accession>
<feature type="non-terminal residue" evidence="1">
    <location>
        <position position="1"/>
    </location>
</feature>
<dbReference type="Pfam" id="PF13604">
    <property type="entry name" value="AAA_30"/>
    <property type="match status" value="1"/>
</dbReference>
<dbReference type="Gene3D" id="3.40.50.300">
    <property type="entry name" value="P-loop containing nucleotide triphosphate hydrolases"/>
    <property type="match status" value="1"/>
</dbReference>
<dbReference type="RefSeq" id="WP_274686181.1">
    <property type="nucleotide sequence ID" value="NZ_JARAFO010000662.1"/>
</dbReference>
<dbReference type="InterPro" id="IPR027417">
    <property type="entry name" value="P-loop_NTPase"/>
</dbReference>